<evidence type="ECO:0000313" key="3">
    <source>
        <dbReference type="EMBL" id="KUJ08016.1"/>
    </source>
</evidence>
<organism evidence="3 4">
    <name type="scientific">Mollisia scopiformis</name>
    <name type="common">Conifer needle endophyte fungus</name>
    <name type="synonym">Phialocephala scopiformis</name>
    <dbReference type="NCBI Taxonomy" id="149040"/>
    <lineage>
        <taxon>Eukaryota</taxon>
        <taxon>Fungi</taxon>
        <taxon>Dikarya</taxon>
        <taxon>Ascomycota</taxon>
        <taxon>Pezizomycotina</taxon>
        <taxon>Leotiomycetes</taxon>
        <taxon>Helotiales</taxon>
        <taxon>Mollisiaceae</taxon>
        <taxon>Mollisia</taxon>
    </lineage>
</organism>
<dbReference type="Proteomes" id="UP000070700">
    <property type="component" value="Unassembled WGS sequence"/>
</dbReference>
<reference evidence="3 4" key="1">
    <citation type="submission" date="2015-10" db="EMBL/GenBank/DDBJ databases">
        <title>Full genome of DAOMC 229536 Phialocephala scopiformis, a fungal endophyte of spruce producing the potent anti-insectan compound rugulosin.</title>
        <authorList>
            <consortium name="DOE Joint Genome Institute"/>
            <person name="Walker A.K."/>
            <person name="Frasz S.L."/>
            <person name="Seifert K.A."/>
            <person name="Miller J.D."/>
            <person name="Mondo S.J."/>
            <person name="Labutti K."/>
            <person name="Lipzen A."/>
            <person name="Dockter R."/>
            <person name="Kennedy M."/>
            <person name="Grigoriev I.V."/>
            <person name="Spatafora J.W."/>
        </authorList>
    </citation>
    <scope>NUCLEOTIDE SEQUENCE [LARGE SCALE GENOMIC DNA]</scope>
    <source>
        <strain evidence="3 4">CBS 120377</strain>
    </source>
</reference>
<dbReference type="KEGG" id="psco:LY89DRAFT_347738"/>
<keyword evidence="2" id="KW-1133">Transmembrane helix</keyword>
<gene>
    <name evidence="3" type="ORF">LY89DRAFT_347738</name>
</gene>
<protein>
    <recommendedName>
        <fullName evidence="5">Transmembrane protein</fullName>
    </recommendedName>
</protein>
<feature type="compositionally biased region" description="Basic and acidic residues" evidence="1">
    <location>
        <begin position="147"/>
        <end position="156"/>
    </location>
</feature>
<accession>A0A132B6I5</accession>
<evidence type="ECO:0000313" key="4">
    <source>
        <dbReference type="Proteomes" id="UP000070700"/>
    </source>
</evidence>
<name>A0A132B6I5_MOLSC</name>
<evidence type="ECO:0008006" key="5">
    <source>
        <dbReference type="Google" id="ProtNLM"/>
    </source>
</evidence>
<dbReference type="AlphaFoldDB" id="A0A132B6I5"/>
<dbReference type="InParanoid" id="A0A132B6I5"/>
<evidence type="ECO:0000256" key="1">
    <source>
        <dbReference type="SAM" id="MobiDB-lite"/>
    </source>
</evidence>
<evidence type="ECO:0000256" key="2">
    <source>
        <dbReference type="SAM" id="Phobius"/>
    </source>
</evidence>
<feature type="transmembrane region" description="Helical" evidence="2">
    <location>
        <begin position="20"/>
        <end position="39"/>
    </location>
</feature>
<feature type="region of interest" description="Disordered" evidence="1">
    <location>
        <begin position="127"/>
        <end position="156"/>
    </location>
</feature>
<dbReference type="GeneID" id="28816624"/>
<sequence>MKMFYFPLAGILIFRSADFTPLFLASSLPSLLLCFLFFPPFRSRRLLIRAECRTETLQIERLGSCFCARRPGLKNGLISPSRATFTSRPSAPTQSQAAHVNVEGIPSRLETLHCQVGLQTLSLESRQSEHSRAAVGQRARSASADATADRPQECAS</sequence>
<proteinExistence type="predicted"/>
<dbReference type="EMBL" id="KQ947437">
    <property type="protein sequence ID" value="KUJ08016.1"/>
    <property type="molecule type" value="Genomic_DNA"/>
</dbReference>
<keyword evidence="4" id="KW-1185">Reference proteome</keyword>
<keyword evidence="2" id="KW-0812">Transmembrane</keyword>
<dbReference type="RefSeq" id="XP_018062371.1">
    <property type="nucleotide sequence ID" value="XM_018206898.1"/>
</dbReference>
<keyword evidence="2" id="KW-0472">Membrane</keyword>